<sequence length="155" mass="18081">MNFGDLLYTSSSSSEEEDEIELPLRYIHNQLQNRGEPSRIKNFLEVTIPNCTDKEFQNHFRVRRQTFQSIIVQLAPLLEKQEGINGRNPIPIEKQVLSTLWLLATPDSYRSVGDRFDLSKSSLFRSFTRVVQALNHIAPQIIKWPERAERQNIKI</sequence>
<accession>A0AAN7SJ47</accession>
<feature type="domain" description="DUF8040" evidence="1">
    <location>
        <begin position="52"/>
        <end position="134"/>
    </location>
</feature>
<dbReference type="Proteomes" id="UP001353858">
    <property type="component" value="Unassembled WGS sequence"/>
</dbReference>
<name>A0AAN7SJ47_9COLE</name>
<evidence type="ECO:0000313" key="2">
    <source>
        <dbReference type="EMBL" id="KAK4882449.1"/>
    </source>
</evidence>
<protein>
    <recommendedName>
        <fullName evidence="1">DUF8040 domain-containing protein</fullName>
    </recommendedName>
</protein>
<dbReference type="Pfam" id="PF26138">
    <property type="entry name" value="DUF8040"/>
    <property type="match status" value="1"/>
</dbReference>
<evidence type="ECO:0000259" key="1">
    <source>
        <dbReference type="Pfam" id="PF26138"/>
    </source>
</evidence>
<keyword evidence="3" id="KW-1185">Reference proteome</keyword>
<evidence type="ECO:0000313" key="3">
    <source>
        <dbReference type="Proteomes" id="UP001353858"/>
    </source>
</evidence>
<proteinExistence type="predicted"/>
<dbReference type="AlphaFoldDB" id="A0AAN7SJ47"/>
<comment type="caution">
    <text evidence="2">The sequence shown here is derived from an EMBL/GenBank/DDBJ whole genome shotgun (WGS) entry which is preliminary data.</text>
</comment>
<dbReference type="EMBL" id="JARPUR010000002">
    <property type="protein sequence ID" value="KAK4882449.1"/>
    <property type="molecule type" value="Genomic_DNA"/>
</dbReference>
<organism evidence="2 3">
    <name type="scientific">Aquatica leii</name>
    <dbReference type="NCBI Taxonomy" id="1421715"/>
    <lineage>
        <taxon>Eukaryota</taxon>
        <taxon>Metazoa</taxon>
        <taxon>Ecdysozoa</taxon>
        <taxon>Arthropoda</taxon>
        <taxon>Hexapoda</taxon>
        <taxon>Insecta</taxon>
        <taxon>Pterygota</taxon>
        <taxon>Neoptera</taxon>
        <taxon>Endopterygota</taxon>
        <taxon>Coleoptera</taxon>
        <taxon>Polyphaga</taxon>
        <taxon>Elateriformia</taxon>
        <taxon>Elateroidea</taxon>
        <taxon>Lampyridae</taxon>
        <taxon>Luciolinae</taxon>
        <taxon>Aquatica</taxon>
    </lineage>
</organism>
<dbReference type="InterPro" id="IPR058353">
    <property type="entry name" value="DUF8040"/>
</dbReference>
<gene>
    <name evidence="2" type="ORF">RN001_005768</name>
</gene>
<reference evidence="3" key="1">
    <citation type="submission" date="2023-01" db="EMBL/GenBank/DDBJ databases">
        <title>Key to firefly adult light organ development and bioluminescence: homeobox transcription factors regulate luciferase expression and transportation to peroxisome.</title>
        <authorList>
            <person name="Fu X."/>
        </authorList>
    </citation>
    <scope>NUCLEOTIDE SEQUENCE [LARGE SCALE GENOMIC DNA]</scope>
</reference>